<dbReference type="GO" id="GO:0004521">
    <property type="term" value="F:RNA endonuclease activity"/>
    <property type="evidence" value="ECO:0007669"/>
    <property type="project" value="TreeGrafter"/>
</dbReference>
<dbReference type="GO" id="GO:0046872">
    <property type="term" value="F:metal ion binding"/>
    <property type="evidence" value="ECO:0007669"/>
    <property type="project" value="UniProtKB-KW"/>
</dbReference>
<reference evidence="6 8" key="1">
    <citation type="journal article" date="2014" name="BMC Genomics">
        <title>Genome sequence of Anopheles sinensis provides insight into genetics basis of mosquito competence for malaria parasites.</title>
        <authorList>
            <person name="Zhou D."/>
            <person name="Zhang D."/>
            <person name="Ding G."/>
            <person name="Shi L."/>
            <person name="Hou Q."/>
            <person name="Ye Y."/>
            <person name="Xu Y."/>
            <person name="Zhou H."/>
            <person name="Xiong C."/>
            <person name="Li S."/>
            <person name="Yu J."/>
            <person name="Hong S."/>
            <person name="Yu X."/>
            <person name="Zou P."/>
            <person name="Chen C."/>
            <person name="Chang X."/>
            <person name="Wang W."/>
            <person name="Lv Y."/>
            <person name="Sun Y."/>
            <person name="Ma L."/>
            <person name="Shen B."/>
            <person name="Zhu C."/>
        </authorList>
    </citation>
    <scope>NUCLEOTIDE SEQUENCE [LARGE SCALE GENOMIC DNA]</scope>
</reference>
<keyword evidence="2" id="KW-0540">Nuclease</keyword>
<keyword evidence="4" id="KW-0479">Metal-binding</keyword>
<dbReference type="SMART" id="SM00892">
    <property type="entry name" value="Endonuclease_NS"/>
    <property type="match status" value="1"/>
</dbReference>
<dbReference type="GO" id="GO:0006309">
    <property type="term" value="P:apoptotic DNA fragmentation"/>
    <property type="evidence" value="ECO:0007669"/>
    <property type="project" value="TreeGrafter"/>
</dbReference>
<keyword evidence="8" id="KW-1185">Reference proteome</keyword>
<dbReference type="EMBL" id="KE525256">
    <property type="protein sequence ID" value="KFB43467.1"/>
    <property type="molecule type" value="Genomic_DNA"/>
</dbReference>
<dbReference type="EnsemblMetazoa" id="ASIC011268-RA">
    <property type="protein sequence ID" value="ASIC011268-PA"/>
    <property type="gene ID" value="ASIC011268"/>
</dbReference>
<gene>
    <name evidence="6" type="ORF">ZHAS_00011268</name>
</gene>
<accession>A0A084VZS3</accession>
<evidence type="ECO:0000256" key="1">
    <source>
        <dbReference type="ARBA" id="ARBA00010052"/>
    </source>
</evidence>
<comment type="similarity">
    <text evidence="1">Belongs to the DNA/RNA non-specific endonuclease family.</text>
</comment>
<dbReference type="GO" id="GO:0005743">
    <property type="term" value="C:mitochondrial inner membrane"/>
    <property type="evidence" value="ECO:0007669"/>
    <property type="project" value="TreeGrafter"/>
</dbReference>
<evidence type="ECO:0000256" key="3">
    <source>
        <dbReference type="ARBA" id="ARBA00022759"/>
    </source>
</evidence>
<dbReference type="GO" id="GO:0003676">
    <property type="term" value="F:nucleic acid binding"/>
    <property type="evidence" value="ECO:0007669"/>
    <property type="project" value="InterPro"/>
</dbReference>
<proteinExistence type="inferred from homology"/>
<dbReference type="Gene3D" id="3.40.570.10">
    <property type="entry name" value="Extracellular Endonuclease, subunit A"/>
    <property type="match status" value="1"/>
</dbReference>
<dbReference type="OrthoDB" id="8194122at2759"/>
<protein>
    <submittedName>
        <fullName evidence="6">AGAP004760-PA-like protein</fullName>
    </submittedName>
</protein>
<dbReference type="GO" id="GO:0005634">
    <property type="term" value="C:nucleus"/>
    <property type="evidence" value="ECO:0007669"/>
    <property type="project" value="TreeGrafter"/>
</dbReference>
<dbReference type="EMBL" id="ATLV01018955">
    <property type="status" value="NOT_ANNOTATED_CDS"/>
    <property type="molecule type" value="Genomic_DNA"/>
</dbReference>
<dbReference type="InterPro" id="IPR040255">
    <property type="entry name" value="Non-specific_endonuclease"/>
</dbReference>
<name>A0A084VZS3_ANOSI</name>
<dbReference type="PANTHER" id="PTHR13966:SF17">
    <property type="entry name" value="ENDONUCLEASE-RELATED"/>
    <property type="match status" value="1"/>
</dbReference>
<evidence type="ECO:0000256" key="4">
    <source>
        <dbReference type="PIRSR" id="PIRSR640255-2"/>
    </source>
</evidence>
<evidence type="ECO:0000256" key="2">
    <source>
        <dbReference type="ARBA" id="ARBA00022722"/>
    </source>
</evidence>
<dbReference type="GO" id="GO:0000014">
    <property type="term" value="F:single-stranded DNA endodeoxyribonuclease activity"/>
    <property type="evidence" value="ECO:0007669"/>
    <property type="project" value="TreeGrafter"/>
</dbReference>
<dbReference type="OMA" id="PHINGTQ"/>
<dbReference type="Proteomes" id="UP000030765">
    <property type="component" value="Unassembled WGS sequence"/>
</dbReference>
<feature type="domain" description="DNA/RNA non-specific endonuclease/pyrophosphatase/phosphodiesterase" evidence="5">
    <location>
        <begin position="1"/>
        <end position="150"/>
    </location>
</feature>
<evidence type="ECO:0000313" key="7">
    <source>
        <dbReference type="EnsemblMetazoa" id="ASIC011268-PA"/>
    </source>
</evidence>
<evidence type="ECO:0000259" key="5">
    <source>
        <dbReference type="SMART" id="SM00892"/>
    </source>
</evidence>
<evidence type="ECO:0000313" key="8">
    <source>
        <dbReference type="Proteomes" id="UP000030765"/>
    </source>
</evidence>
<keyword evidence="3" id="KW-0378">Hydrolase</keyword>
<feature type="binding site" evidence="4">
    <location>
        <position position="30"/>
    </location>
    <ligand>
        <name>Mg(2+)</name>
        <dbReference type="ChEBI" id="CHEBI:18420"/>
        <note>catalytic</note>
    </ligand>
</feature>
<dbReference type="VEuPathDB" id="VectorBase:ASIC011268"/>
<dbReference type="VEuPathDB" id="VectorBase:ASIS002818"/>
<dbReference type="InterPro" id="IPR044929">
    <property type="entry name" value="DNA/RNA_non-sp_Endonuclease_sf"/>
</dbReference>
<evidence type="ECO:0000313" key="6">
    <source>
        <dbReference type="EMBL" id="KFB43467.1"/>
    </source>
</evidence>
<reference evidence="7" key="2">
    <citation type="submission" date="2020-05" db="UniProtKB">
        <authorList>
            <consortium name="EnsemblMetazoa"/>
        </authorList>
    </citation>
    <scope>IDENTIFICATION</scope>
</reference>
<keyword evidence="3" id="KW-0255">Endonuclease</keyword>
<dbReference type="SUPFAM" id="SSF54060">
    <property type="entry name" value="His-Me finger endonucleases"/>
    <property type="match status" value="1"/>
</dbReference>
<dbReference type="AlphaFoldDB" id="A0A084VZS3"/>
<dbReference type="Pfam" id="PF01223">
    <property type="entry name" value="Endonuclease_NS"/>
    <property type="match status" value="1"/>
</dbReference>
<dbReference type="InterPro" id="IPR001604">
    <property type="entry name" value="Endo_G_ENPP1-like_dom"/>
</dbReference>
<dbReference type="InterPro" id="IPR044925">
    <property type="entry name" value="His-Me_finger_sf"/>
</dbReference>
<sequence>MTPDADGIFRTWQWATYFYVNAAPQWQKVNAGNWLTIEKNARTIADRLQQDIIVYTGTHGILTLPHINGTQVPITLSPNGITVPKWSWKIIMSPLSNAAIAFVTSNDPYRTSMQSDEFICPDICRQYGWYTVSFDTFSKGFTYCCSVDSLRAVVSDIPDDVNATTILGL</sequence>
<dbReference type="PANTHER" id="PTHR13966">
    <property type="entry name" value="ENDONUCLEASE RELATED"/>
    <property type="match status" value="1"/>
</dbReference>
<organism evidence="6">
    <name type="scientific">Anopheles sinensis</name>
    <name type="common">Mosquito</name>
    <dbReference type="NCBI Taxonomy" id="74873"/>
    <lineage>
        <taxon>Eukaryota</taxon>
        <taxon>Metazoa</taxon>
        <taxon>Ecdysozoa</taxon>
        <taxon>Arthropoda</taxon>
        <taxon>Hexapoda</taxon>
        <taxon>Insecta</taxon>
        <taxon>Pterygota</taxon>
        <taxon>Neoptera</taxon>
        <taxon>Endopterygota</taxon>
        <taxon>Diptera</taxon>
        <taxon>Nematocera</taxon>
        <taxon>Culicoidea</taxon>
        <taxon>Culicidae</taxon>
        <taxon>Anophelinae</taxon>
        <taxon>Anopheles</taxon>
    </lineage>
</organism>